<feature type="region of interest" description="Disordered" evidence="1">
    <location>
        <begin position="1"/>
        <end position="171"/>
    </location>
</feature>
<reference evidence="2 3" key="1">
    <citation type="submission" date="2024-03" db="EMBL/GenBank/DDBJ databases">
        <title>The genome assembly and annotation of the cricket Gryllus longicercus Weissman &amp; Gray.</title>
        <authorList>
            <person name="Szrajer S."/>
            <person name="Gray D."/>
            <person name="Ylla G."/>
        </authorList>
    </citation>
    <scope>NUCLEOTIDE SEQUENCE [LARGE SCALE GENOMIC DNA]</scope>
    <source>
        <strain evidence="2">DAG 2021-001</strain>
        <tissue evidence="2">Whole body minus gut</tissue>
    </source>
</reference>
<evidence type="ECO:0000256" key="1">
    <source>
        <dbReference type="SAM" id="MobiDB-lite"/>
    </source>
</evidence>
<organism evidence="2 3">
    <name type="scientific">Gryllus longicercus</name>
    <dbReference type="NCBI Taxonomy" id="2509291"/>
    <lineage>
        <taxon>Eukaryota</taxon>
        <taxon>Metazoa</taxon>
        <taxon>Ecdysozoa</taxon>
        <taxon>Arthropoda</taxon>
        <taxon>Hexapoda</taxon>
        <taxon>Insecta</taxon>
        <taxon>Pterygota</taxon>
        <taxon>Neoptera</taxon>
        <taxon>Polyneoptera</taxon>
        <taxon>Orthoptera</taxon>
        <taxon>Ensifera</taxon>
        <taxon>Gryllidea</taxon>
        <taxon>Grylloidea</taxon>
        <taxon>Gryllidae</taxon>
        <taxon>Gryllinae</taxon>
        <taxon>Gryllus</taxon>
    </lineage>
</organism>
<feature type="compositionally biased region" description="Basic residues" evidence="1">
    <location>
        <begin position="56"/>
        <end position="65"/>
    </location>
</feature>
<keyword evidence="3" id="KW-1185">Reference proteome</keyword>
<feature type="compositionally biased region" description="Low complexity" evidence="1">
    <location>
        <begin position="88"/>
        <end position="112"/>
    </location>
</feature>
<comment type="caution">
    <text evidence="2">The sequence shown here is derived from an EMBL/GenBank/DDBJ whole genome shotgun (WGS) entry which is preliminary data.</text>
</comment>
<accession>A0AAN9V5D5</accession>
<sequence length="171" mass="19055">MLEAQLTDECHTARTSRRPEKKAPTYLPGVWPSCRRRLPARERHRKTPERPVKYLRSAHTKRRRNQYTPAAAAAASRARGRRREETRAPAAAHTSARARGRPPSAASPSPRRVGTAPGRHAAETAARLAGKHTARVSSGAAKIRLTLDDRHAGRQRRLRPVPAASNRRPRD</sequence>
<protein>
    <submittedName>
        <fullName evidence="2">Uncharacterized protein</fullName>
    </submittedName>
</protein>
<feature type="compositionally biased region" description="Basic and acidic residues" evidence="1">
    <location>
        <begin position="8"/>
        <end position="23"/>
    </location>
</feature>
<feature type="compositionally biased region" description="Basic residues" evidence="1">
    <location>
        <begin position="34"/>
        <end position="47"/>
    </location>
</feature>
<dbReference type="Proteomes" id="UP001378592">
    <property type="component" value="Unassembled WGS sequence"/>
</dbReference>
<proteinExistence type="predicted"/>
<name>A0AAN9V5D5_9ORTH</name>
<dbReference type="EMBL" id="JAZDUA010000947">
    <property type="protein sequence ID" value="KAK7788742.1"/>
    <property type="molecule type" value="Genomic_DNA"/>
</dbReference>
<gene>
    <name evidence="2" type="ORF">R5R35_000838</name>
</gene>
<dbReference type="AlphaFoldDB" id="A0AAN9V5D5"/>
<evidence type="ECO:0000313" key="2">
    <source>
        <dbReference type="EMBL" id="KAK7788742.1"/>
    </source>
</evidence>
<feature type="compositionally biased region" description="Low complexity" evidence="1">
    <location>
        <begin position="68"/>
        <end position="77"/>
    </location>
</feature>
<evidence type="ECO:0000313" key="3">
    <source>
        <dbReference type="Proteomes" id="UP001378592"/>
    </source>
</evidence>